<dbReference type="Proteomes" id="UP000462055">
    <property type="component" value="Unassembled WGS sequence"/>
</dbReference>
<proteinExistence type="predicted"/>
<evidence type="ECO:0000313" key="2">
    <source>
        <dbReference type="EMBL" id="MVZ99548.1"/>
    </source>
</evidence>
<feature type="domain" description="SnoaL-like" evidence="1">
    <location>
        <begin position="5"/>
        <end position="123"/>
    </location>
</feature>
<dbReference type="Gene3D" id="3.10.450.50">
    <property type="match status" value="1"/>
</dbReference>
<dbReference type="InterPro" id="IPR037401">
    <property type="entry name" value="SnoaL-like"/>
</dbReference>
<dbReference type="Pfam" id="PF13577">
    <property type="entry name" value="SnoaL_4"/>
    <property type="match status" value="1"/>
</dbReference>
<sequence length="133" mass="14259">MPLTTEDRLAITDAISLHGHYADGGELDRMAELFTEDVVHDVTALGFDRIEGRAALKQAALDLGDGNPLAHHVTNVVVTGGDGDRAHAVSKAIAVLADGRCGSAAYEDTLVRDGDRWLISHRTIRPRRAPLTP</sequence>
<evidence type="ECO:0000313" key="3">
    <source>
        <dbReference type="Proteomes" id="UP000462055"/>
    </source>
</evidence>
<comment type="caution">
    <text evidence="2">The sequence shown here is derived from an EMBL/GenBank/DDBJ whole genome shotgun (WGS) entry which is preliminary data.</text>
</comment>
<evidence type="ECO:0000259" key="1">
    <source>
        <dbReference type="Pfam" id="PF13577"/>
    </source>
</evidence>
<keyword evidence="3" id="KW-1185">Reference proteome</keyword>
<accession>A0A6I4MA27</accession>
<dbReference type="AlphaFoldDB" id="A0A6I4MA27"/>
<organism evidence="2 3">
    <name type="scientific">Actinomadura physcomitrii</name>
    <dbReference type="NCBI Taxonomy" id="2650748"/>
    <lineage>
        <taxon>Bacteria</taxon>
        <taxon>Bacillati</taxon>
        <taxon>Actinomycetota</taxon>
        <taxon>Actinomycetes</taxon>
        <taxon>Streptosporangiales</taxon>
        <taxon>Thermomonosporaceae</taxon>
        <taxon>Actinomadura</taxon>
    </lineage>
</organism>
<reference evidence="2" key="1">
    <citation type="submission" date="2019-12" db="EMBL/GenBank/DDBJ databases">
        <title>Actinomadura physcomitrii sp. nov., a novel actinomycete isolated from moss [Physcomitrium sphaericum (Ludw) Fuernr].</title>
        <authorList>
            <person name="Zhuang X."/>
        </authorList>
    </citation>
    <scope>NUCLEOTIDE SEQUENCE [LARGE SCALE GENOMIC DNA]</scope>
    <source>
        <strain evidence="2">LD22</strain>
    </source>
</reference>
<dbReference type="RefSeq" id="WP_151591496.1">
    <property type="nucleotide sequence ID" value="NZ_WBMS02000003.1"/>
</dbReference>
<gene>
    <name evidence="2" type="ORF">F8568_003980</name>
</gene>
<name>A0A6I4MA27_9ACTN</name>
<dbReference type="SUPFAM" id="SSF54427">
    <property type="entry name" value="NTF2-like"/>
    <property type="match status" value="1"/>
</dbReference>
<dbReference type="InterPro" id="IPR032710">
    <property type="entry name" value="NTF2-like_dom_sf"/>
</dbReference>
<dbReference type="EMBL" id="WBMS02000003">
    <property type="protein sequence ID" value="MVZ99548.1"/>
    <property type="molecule type" value="Genomic_DNA"/>
</dbReference>
<protein>
    <submittedName>
        <fullName evidence="2">Nuclear transport factor 2 family protein</fullName>
    </submittedName>
</protein>